<gene>
    <name evidence="1" type="ORF">HBO26_03855</name>
</gene>
<evidence type="ECO:0000313" key="1">
    <source>
        <dbReference type="EMBL" id="NMZ78442.1"/>
    </source>
</evidence>
<proteinExistence type="predicted"/>
<protein>
    <submittedName>
        <fullName evidence="1">Uncharacterized protein</fullName>
    </submittedName>
</protein>
<organism evidence="1 2">
    <name type="scientific">Pseudomonas mandelii</name>
    <dbReference type="NCBI Taxonomy" id="75612"/>
    <lineage>
        <taxon>Bacteria</taxon>
        <taxon>Pseudomonadati</taxon>
        <taxon>Pseudomonadota</taxon>
        <taxon>Gammaproteobacteria</taxon>
        <taxon>Pseudomonadales</taxon>
        <taxon>Pseudomonadaceae</taxon>
        <taxon>Pseudomonas</taxon>
    </lineage>
</organism>
<sequence length="222" mass="25630">MSQQPEIQIIDVIAQTPKYSQHTHYYVVVDRLPSFVYRRGEEEVWHSYRKQRRLMAHDGGFYSFMVERPGTRDAFAGRKFTIALDDGGTLECDGQVWDEFDPSRPEPVVQVGVATLEALGKCYCFFGGQISAAKLQAWLDANKPSSRYHKYDPTHSIEWLDQRAADNIDGWGERRVCAARARKLKKRGVTIRWRGISRAWYPWYERRKAQLLAELSADGVTP</sequence>
<reference evidence="1 2" key="1">
    <citation type="journal article" date="2020" name="Front. Microbiol.">
        <title>Genetic Organization of the aprX-lipA2 Operon Affects the Proteolytic Potential of Pseudomonas Species in Milk.</title>
        <authorList>
            <person name="Maier C."/>
            <person name="Huptas C."/>
            <person name="von Neubeck M."/>
            <person name="Scherer S."/>
            <person name="Wenning M."/>
            <person name="Lucking G."/>
        </authorList>
    </citation>
    <scope>NUCLEOTIDE SEQUENCE [LARGE SCALE GENOMIC DNA]</scope>
    <source>
        <strain evidence="1 2">WS 5114</strain>
    </source>
</reference>
<accession>A0AB36CQZ8</accession>
<name>A0AB36CQZ8_9PSED</name>
<dbReference type="EMBL" id="JAAQXV010000001">
    <property type="protein sequence ID" value="NMZ78442.1"/>
    <property type="molecule type" value="Genomic_DNA"/>
</dbReference>
<evidence type="ECO:0000313" key="2">
    <source>
        <dbReference type="Proteomes" id="UP000548707"/>
    </source>
</evidence>
<dbReference type="AlphaFoldDB" id="A0AB36CQZ8"/>
<dbReference type="RefSeq" id="WP_169856452.1">
    <property type="nucleotide sequence ID" value="NZ_JAAQXV010000001.1"/>
</dbReference>
<dbReference type="Proteomes" id="UP000548707">
    <property type="component" value="Unassembled WGS sequence"/>
</dbReference>
<comment type="caution">
    <text evidence="1">The sequence shown here is derived from an EMBL/GenBank/DDBJ whole genome shotgun (WGS) entry which is preliminary data.</text>
</comment>